<dbReference type="OrthoDB" id="2858597at2"/>
<dbReference type="KEGG" id="hmn:HM131_18760"/>
<accession>A0A1W5ZZT8</accession>
<dbReference type="AlphaFoldDB" id="A0A1W5ZZT8"/>
<reference evidence="3 4" key="1">
    <citation type="submission" date="2017-04" db="EMBL/GenBank/DDBJ databases">
        <title>The whole genome sequencing and assembly of Halobacillus mangrovi strain.</title>
        <authorList>
            <person name="Lee S.-J."/>
            <person name="Park M.-K."/>
            <person name="Kim J.-Y."/>
            <person name="Lee Y.-J."/>
            <person name="Yi H."/>
            <person name="Bahn Y.-S."/>
            <person name="Kim J.F."/>
            <person name="Lee D.-W."/>
        </authorList>
    </citation>
    <scope>NUCLEOTIDE SEQUENCE [LARGE SCALE GENOMIC DNA]</scope>
    <source>
        <strain evidence="3 4">KTB 131</strain>
    </source>
</reference>
<dbReference type="EMBL" id="CP020772">
    <property type="protein sequence ID" value="ARI78757.1"/>
    <property type="molecule type" value="Genomic_DNA"/>
</dbReference>
<evidence type="ECO:0000256" key="2">
    <source>
        <dbReference type="SAM" id="SignalP"/>
    </source>
</evidence>
<evidence type="ECO:0000313" key="3">
    <source>
        <dbReference type="EMBL" id="ARI78757.1"/>
    </source>
</evidence>
<dbReference type="PROSITE" id="PS51257">
    <property type="entry name" value="PROKAR_LIPOPROTEIN"/>
    <property type="match status" value="1"/>
</dbReference>
<gene>
    <name evidence="3" type="ORF">HM131_18760</name>
</gene>
<feature type="region of interest" description="Disordered" evidence="1">
    <location>
        <begin position="22"/>
        <end position="51"/>
    </location>
</feature>
<evidence type="ECO:0000256" key="1">
    <source>
        <dbReference type="SAM" id="MobiDB-lite"/>
    </source>
</evidence>
<name>A0A1W5ZZT8_9BACI</name>
<evidence type="ECO:0000313" key="4">
    <source>
        <dbReference type="Proteomes" id="UP000192527"/>
    </source>
</evidence>
<feature type="signal peptide" evidence="2">
    <location>
        <begin position="1"/>
        <end position="24"/>
    </location>
</feature>
<organism evidence="3 4">
    <name type="scientific">Halobacillus mangrovi</name>
    <dbReference type="NCBI Taxonomy" id="402384"/>
    <lineage>
        <taxon>Bacteria</taxon>
        <taxon>Bacillati</taxon>
        <taxon>Bacillota</taxon>
        <taxon>Bacilli</taxon>
        <taxon>Bacillales</taxon>
        <taxon>Bacillaceae</taxon>
        <taxon>Halobacillus</taxon>
    </lineage>
</organism>
<dbReference type="Proteomes" id="UP000192527">
    <property type="component" value="Chromosome"/>
</dbReference>
<proteinExistence type="predicted"/>
<dbReference type="RefSeq" id="WP_085031216.1">
    <property type="nucleotide sequence ID" value="NZ_CP020772.1"/>
</dbReference>
<protein>
    <submittedName>
        <fullName evidence="3">Uncharacterized protein</fullName>
    </submittedName>
</protein>
<feature type="chain" id="PRO_5012551857" evidence="2">
    <location>
        <begin position="25"/>
        <end position="201"/>
    </location>
</feature>
<keyword evidence="4" id="KW-1185">Reference proteome</keyword>
<keyword evidence="2" id="KW-0732">Signal</keyword>
<feature type="compositionally biased region" description="Low complexity" evidence="1">
    <location>
        <begin position="22"/>
        <end position="40"/>
    </location>
</feature>
<sequence>MNRTFLRFVVIASVVLLVAGCSDSSSDTSDGGGEESSSVTSEEDEGAVSKDKETILTYLENEFTGPTKELSQAYEKFYADGSNRDRSVLKSYIDDRYKPLVAKGDYPEFVNVGHALEWLGMAQRYGYELKPADIQIAKDQIEKNDASTYTFHVRVEYSKEGKTDSAMVTGNIHLNKNNRISLIGNVNDSDLRSGMLASVEN</sequence>